<feature type="transmembrane region" description="Helical" evidence="1">
    <location>
        <begin position="144"/>
        <end position="164"/>
    </location>
</feature>
<reference evidence="2" key="1">
    <citation type="submission" date="2018-05" db="EMBL/GenBank/DDBJ databases">
        <authorList>
            <person name="Lanie J.A."/>
            <person name="Ng W.-L."/>
            <person name="Kazmierczak K.M."/>
            <person name="Andrzejewski T.M."/>
            <person name="Davidsen T.M."/>
            <person name="Wayne K.J."/>
            <person name="Tettelin H."/>
            <person name="Glass J.I."/>
            <person name="Rusch D."/>
            <person name="Podicherti R."/>
            <person name="Tsui H.-C.T."/>
            <person name="Winkler M.E."/>
        </authorList>
    </citation>
    <scope>NUCLEOTIDE SEQUENCE</scope>
</reference>
<protein>
    <submittedName>
        <fullName evidence="2">Uncharacterized protein</fullName>
    </submittedName>
</protein>
<evidence type="ECO:0000256" key="1">
    <source>
        <dbReference type="SAM" id="Phobius"/>
    </source>
</evidence>
<name>A0A381UFY0_9ZZZZ</name>
<organism evidence="2">
    <name type="scientific">marine metagenome</name>
    <dbReference type="NCBI Taxonomy" id="408172"/>
    <lineage>
        <taxon>unclassified sequences</taxon>
        <taxon>metagenomes</taxon>
        <taxon>ecological metagenomes</taxon>
    </lineage>
</organism>
<accession>A0A381UFY0</accession>
<feature type="transmembrane region" description="Helical" evidence="1">
    <location>
        <begin position="62"/>
        <end position="87"/>
    </location>
</feature>
<gene>
    <name evidence="2" type="ORF">METZ01_LOCUS79101</name>
</gene>
<dbReference type="EMBL" id="UINC01006224">
    <property type="protein sequence ID" value="SVA26247.1"/>
    <property type="molecule type" value="Genomic_DNA"/>
</dbReference>
<keyword evidence="1" id="KW-0472">Membrane</keyword>
<feature type="transmembrane region" description="Helical" evidence="1">
    <location>
        <begin position="108"/>
        <end position="132"/>
    </location>
</feature>
<evidence type="ECO:0000313" key="2">
    <source>
        <dbReference type="EMBL" id="SVA26247.1"/>
    </source>
</evidence>
<sequence length="206" mass="22628">MSDASQLSDQPLVATAGGGGINRDKLIRYSLFFIVMGLYTLPLLGVVVNPPSFLANSATGQLTLLVIHEFSGFIFVGHTFFSNIWAMRIRMNADHKTGVMARAMLRKMALGITMPTSIISPLAGLMLVNGYFGGFEGAPWAWEAYIAFWFIAALQLVPDIIRYAVDTHAADPKRDVRQAAYRGWATTVVVIYIIFVMITKVSIFSG</sequence>
<proteinExistence type="predicted"/>
<keyword evidence="1" id="KW-0812">Transmembrane</keyword>
<dbReference type="AlphaFoldDB" id="A0A381UFY0"/>
<feature type="transmembrane region" description="Helical" evidence="1">
    <location>
        <begin position="184"/>
        <end position="204"/>
    </location>
</feature>
<keyword evidence="1" id="KW-1133">Transmembrane helix</keyword>
<feature type="transmembrane region" description="Helical" evidence="1">
    <location>
        <begin position="31"/>
        <end position="50"/>
    </location>
</feature>